<accession>A0A5A9FVW3</accession>
<dbReference type="AlphaFoldDB" id="A0A5A9FVW3"/>
<name>A0A5A9FVW3_AZOLI</name>
<reference evidence="1 2" key="1">
    <citation type="submission" date="2019-08" db="EMBL/GenBank/DDBJ databases">
        <authorList>
            <person name="Grouzdev D."/>
            <person name="Tikhonova E."/>
            <person name="Kravchenko I."/>
        </authorList>
    </citation>
    <scope>NUCLEOTIDE SEQUENCE [LARGE SCALE GENOMIC DNA]</scope>
    <source>
        <strain evidence="1 2">59b</strain>
    </source>
</reference>
<evidence type="ECO:0000313" key="1">
    <source>
        <dbReference type="EMBL" id="KAA0586236.1"/>
    </source>
</evidence>
<dbReference type="RefSeq" id="WP_149235629.1">
    <property type="nucleotide sequence ID" value="NZ_JALJXJ010000030.1"/>
</dbReference>
<evidence type="ECO:0008006" key="3">
    <source>
        <dbReference type="Google" id="ProtNLM"/>
    </source>
</evidence>
<keyword evidence="2" id="KW-1185">Reference proteome</keyword>
<dbReference type="EMBL" id="VTTN01000033">
    <property type="protein sequence ID" value="KAA0586236.1"/>
    <property type="molecule type" value="Genomic_DNA"/>
</dbReference>
<dbReference type="OrthoDB" id="9800454at2"/>
<protein>
    <recommendedName>
        <fullName evidence="3">Sugar O-methyltransferase</fullName>
    </recommendedName>
</protein>
<gene>
    <name evidence="1" type="ORF">FZ942_34880</name>
</gene>
<proteinExistence type="predicted"/>
<dbReference type="Proteomes" id="UP000324927">
    <property type="component" value="Unassembled WGS sequence"/>
</dbReference>
<organism evidence="1 2">
    <name type="scientific">Azospirillum lipoferum</name>
    <dbReference type="NCBI Taxonomy" id="193"/>
    <lineage>
        <taxon>Bacteria</taxon>
        <taxon>Pseudomonadati</taxon>
        <taxon>Pseudomonadota</taxon>
        <taxon>Alphaproteobacteria</taxon>
        <taxon>Rhodospirillales</taxon>
        <taxon>Azospirillaceae</taxon>
        <taxon>Azospirillum</taxon>
    </lineage>
</organism>
<evidence type="ECO:0000313" key="2">
    <source>
        <dbReference type="Proteomes" id="UP000324927"/>
    </source>
</evidence>
<sequence length="303" mass="34684">MEANHAPQPQNDYQVFLKAFLEKISEVSGRSDRTAHMPIWEKFSLDLYELSKSRDMRQFLHFQPIIQSMVIGESDYIQGEFSYLRNLKNWEERWAPALKENIFGMPIPSVLHPSSSNNLIHHAYHAAKFEAATGSRFEDMDIMVEFGGGYGSFCRLARNLGFRGRYIIFDLPAFSALQQFFLQSIGLTATDRLDELEDGVTLCCSDLAALKPFVLEQLAQAVGRSAFVATWSLSESPQSVRDDFEPILRKFSHFLIAYQGRFFDIDNTQYFRYVESITDGISWKTEPTVNSDNFYKFGGRAPA</sequence>
<comment type="caution">
    <text evidence="1">The sequence shown here is derived from an EMBL/GenBank/DDBJ whole genome shotgun (WGS) entry which is preliminary data.</text>
</comment>